<proteinExistence type="inferred from homology"/>
<keyword evidence="8" id="KW-0966">Cell projection</keyword>
<dbReference type="Pfam" id="PF02465">
    <property type="entry name" value="FliD_N"/>
    <property type="match status" value="1"/>
</dbReference>
<dbReference type="PANTHER" id="PTHR30288">
    <property type="entry name" value="FLAGELLAR CAP/ASSEMBLY PROTEIN FLID"/>
    <property type="match status" value="1"/>
</dbReference>
<comment type="subunit">
    <text evidence="2 5">Homopentamer.</text>
</comment>
<dbReference type="GO" id="GO:0009421">
    <property type="term" value="C:bacterial-type flagellum filament cap"/>
    <property type="evidence" value="ECO:0007669"/>
    <property type="project" value="InterPro"/>
</dbReference>
<dbReference type="AlphaFoldDB" id="A0A1H9ZI74"/>
<keyword evidence="8" id="KW-0969">Cilium</keyword>
<dbReference type="GO" id="GO:0007155">
    <property type="term" value="P:cell adhesion"/>
    <property type="evidence" value="ECO:0007669"/>
    <property type="project" value="InterPro"/>
</dbReference>
<dbReference type="PANTHER" id="PTHR30288:SF0">
    <property type="entry name" value="FLAGELLAR HOOK-ASSOCIATED PROTEIN 2"/>
    <property type="match status" value="1"/>
</dbReference>
<comment type="similarity">
    <text evidence="1 5">Belongs to the FliD family.</text>
</comment>
<dbReference type="Proteomes" id="UP000243819">
    <property type="component" value="Unassembled WGS sequence"/>
</dbReference>
<evidence type="ECO:0000256" key="5">
    <source>
        <dbReference type="RuleBase" id="RU362066"/>
    </source>
</evidence>
<dbReference type="EMBL" id="FOIF01000009">
    <property type="protein sequence ID" value="SES81028.1"/>
    <property type="molecule type" value="Genomic_DNA"/>
</dbReference>
<dbReference type="GO" id="GO:0009424">
    <property type="term" value="C:bacterial-type flagellum hook"/>
    <property type="evidence" value="ECO:0007669"/>
    <property type="project" value="UniProtKB-UniRule"/>
</dbReference>
<evidence type="ECO:0000313" key="9">
    <source>
        <dbReference type="Proteomes" id="UP000243819"/>
    </source>
</evidence>
<keyword evidence="8" id="KW-0282">Flagellum</keyword>
<dbReference type="InterPro" id="IPR040026">
    <property type="entry name" value="FliD"/>
</dbReference>
<keyword evidence="4 5" id="KW-0975">Bacterial flagellum</keyword>
<evidence type="ECO:0000256" key="2">
    <source>
        <dbReference type="ARBA" id="ARBA00011255"/>
    </source>
</evidence>
<dbReference type="Pfam" id="PF07195">
    <property type="entry name" value="FliD_C"/>
    <property type="match status" value="1"/>
</dbReference>
<accession>A0A1H9ZI74</accession>
<comment type="subcellular location">
    <subcellularLocation>
        <location evidence="5">Secreted</location>
    </subcellularLocation>
    <subcellularLocation>
        <location evidence="5">Bacterial flagellum</location>
    </subcellularLocation>
</comment>
<sequence>MSFRIGGLGSGMDTQGMLEQIMKAERMPLDRLKQQRQILQWRQEDYRTINTKLLNFRNTAFDMRLSSKYTVRSATATNPNVLTATPTSSALSGNYTIEVISVATRSTANSAGEIGVKNAGAGKSLTELFEGFNFNEEGNHTFTINEVKFTFDETVYNEKKESGEQWVYLDPRRNLTATLNTINNSPAGVQLFYDSTEDKIFISTKETGKSLNLEGNFLEDILKLDLTNPESKYQEGQKAKVKVNGYTLERESNQFSFAGINFNIRETGATTLTVNQDHSMIFNNIKEFVDKYNELVTAINEKLYEERHRDYPPLTDEQREKLSEWEIKRWEERSRTGHLRNDRLLQSALSDLRTTITGAIPGLDVNMLSQIGISSRHYTDRGILTIDENKLRQAIEEDGEKIYRLFAGDPNQGIEGLSQRLTRTLDRSINRIASEAGRSSNIVDQSFIGRSIQRLDRQIETFEERLERVEERYWKQFVAMEKALDQMYSQSMWLNQQLMGMFR</sequence>
<evidence type="ECO:0000256" key="3">
    <source>
        <dbReference type="ARBA" id="ARBA00023054"/>
    </source>
</evidence>
<feature type="domain" description="Flagellar hook-associated protein 2 C-terminal" evidence="7">
    <location>
        <begin position="236"/>
        <end position="487"/>
    </location>
</feature>
<dbReference type="RefSeq" id="WP_091349492.1">
    <property type="nucleotide sequence ID" value="NZ_FOIF01000009.1"/>
</dbReference>
<keyword evidence="3" id="KW-0175">Coiled coil</keyword>
<dbReference type="STRING" id="1120990.SAMN03080614_100934"/>
<evidence type="ECO:0000259" key="7">
    <source>
        <dbReference type="Pfam" id="PF07195"/>
    </source>
</evidence>
<dbReference type="GO" id="GO:0071973">
    <property type="term" value="P:bacterial-type flagellum-dependent cell motility"/>
    <property type="evidence" value="ECO:0007669"/>
    <property type="project" value="TreeGrafter"/>
</dbReference>
<name>A0A1H9ZI74_9FIRM</name>
<feature type="domain" description="Flagellar hook-associated protein 2 N-terminal" evidence="6">
    <location>
        <begin position="10"/>
        <end position="105"/>
    </location>
</feature>
<dbReference type="InterPro" id="IPR010809">
    <property type="entry name" value="FliD_C"/>
</dbReference>
<dbReference type="GO" id="GO:0005576">
    <property type="term" value="C:extracellular region"/>
    <property type="evidence" value="ECO:0007669"/>
    <property type="project" value="UniProtKB-SubCell"/>
</dbReference>
<evidence type="ECO:0000259" key="6">
    <source>
        <dbReference type="Pfam" id="PF02465"/>
    </source>
</evidence>
<dbReference type="OrthoDB" id="9776025at2"/>
<comment type="function">
    <text evidence="5">Required for morphogenesis and for the elongation of the flagellar filament by facilitating polymerization of the flagellin monomers at the tip of growing filament. Forms a capping structure, which prevents flagellin subunits (transported through the central channel of the flagellum) from leaking out without polymerization at the distal end.</text>
</comment>
<keyword evidence="5" id="KW-0964">Secreted</keyword>
<dbReference type="InterPro" id="IPR003481">
    <property type="entry name" value="FliD_N"/>
</dbReference>
<organism evidence="8 9">
    <name type="scientific">Anaerobranca gottschalkii DSM 13577</name>
    <dbReference type="NCBI Taxonomy" id="1120990"/>
    <lineage>
        <taxon>Bacteria</taxon>
        <taxon>Bacillati</taxon>
        <taxon>Bacillota</taxon>
        <taxon>Clostridia</taxon>
        <taxon>Eubacteriales</taxon>
        <taxon>Proteinivoracaceae</taxon>
        <taxon>Anaerobranca</taxon>
    </lineage>
</organism>
<evidence type="ECO:0000256" key="1">
    <source>
        <dbReference type="ARBA" id="ARBA00009764"/>
    </source>
</evidence>
<reference evidence="9" key="1">
    <citation type="submission" date="2016-10" db="EMBL/GenBank/DDBJ databases">
        <authorList>
            <person name="Varghese N."/>
            <person name="Submissions S."/>
        </authorList>
    </citation>
    <scope>NUCLEOTIDE SEQUENCE [LARGE SCALE GENOMIC DNA]</scope>
    <source>
        <strain evidence="9">DSM 13577</strain>
    </source>
</reference>
<protein>
    <recommendedName>
        <fullName evidence="5">Flagellar hook-associated protein 2</fullName>
        <shortName evidence="5">HAP2</shortName>
    </recommendedName>
    <alternativeName>
        <fullName evidence="5">Flagellar cap protein</fullName>
    </alternativeName>
</protein>
<evidence type="ECO:0000256" key="4">
    <source>
        <dbReference type="ARBA" id="ARBA00023143"/>
    </source>
</evidence>
<keyword evidence="9" id="KW-1185">Reference proteome</keyword>
<evidence type="ECO:0000313" key="8">
    <source>
        <dbReference type="EMBL" id="SES81028.1"/>
    </source>
</evidence>
<gene>
    <name evidence="8" type="ORF">SAMN03080614_100934</name>
</gene>